<sequence>MDTSLSVVNDVEQIKRARYMSGKDVNDLVTTKQHVLSLYGPRPPVAVLGGQDGAQGTKGTIGASASAGYAWHVYQRKLLVWRFQPNEDTKSSPSIAVELLLPKSDLPHHASLVKVFRSRQSSTAVSCLAVSPEGVIRYWDVVSPHASWTDVDGGLGGEEVTYAAHVAPYGVLAVTTSASIILIRPPETASSSITVRLLSGTQGWLGGLGHRVSTIIFGGSSSANVSSHDVDGLESGNKAVKMITVPGLRNGKVEWQVFLFLGLKLQMRIVRDNQSANLEFEVDLEPIFRKHFLARSKSSDLELAVLDVKVSEGGLAVLAASSEPRRYLLFDLPIDGSFPPDHAYVLCDLNPRDVDILERNSGRIANLQFQLLPTTALIYNQRTIVGVPMDGGSGGRGDVLTVPGDGALLGGLVHHGSPTFFNPTYGFIVVQPVDVACFDILTSRRSSVMKSSKSTAKSPSHMTEAVKTAFLMYVRQNVTHSRGILAKEFPINRQSQVDSPLSLTLLKFSLDIIHNAPSSDPRWDSAPSGAKLGAVTSSLRIETQLFEKLKAHTMFLDFVHEVIQDRAPCKVSRKGLGIADLLHVIVEHNDKLVAAWHLCKLQEEAPQLQQWIDRAVRRAVETSLGSLTTAYPNLSAKDIFYRFVSAVDIGLQSLIIECGESLQSPNESLQRKRQNLVNTLAIIWEVISAVFKNQHERNYDVHSGPGNWLSKYSGPRAPYEYFKLLFEMVTAMTDQTSPEEERAFYEKLVALTRDLVDVILHLQSATHPVKRYVALRSWYIRYFIDRDHLLYAKQLAIKFQDMKALVEITYLLDESDEILQLIDSYGDIGICEEIFDYLLNKGMKADLLNLALSLPVEHKPKLERSLLDGHLDVFWLYKLSEGQPKEAVKSLVTYAKSYTANVDKSERMWTIAKLIAKSSGFSDFDYEVDKRLDIVGAQRFLSVGLTRVYDETQIVQMLISPQEDDSGGELLHYKKALELLRWIDDDRVRDRLQNEIWTSAVNLEKSEFEKLQTDSPWSQFSNLLVFRLLELVQNSDESQDSNLVPPFESLNLSDDSETSKRYVFLLRLGWEHINRGTAVD</sequence>
<evidence type="ECO:0000256" key="2">
    <source>
        <dbReference type="ARBA" id="ARBA00005569"/>
    </source>
</evidence>
<evidence type="ECO:0000256" key="1">
    <source>
        <dbReference type="ARBA" id="ARBA00004123"/>
    </source>
</evidence>
<dbReference type="InterPro" id="IPR037624">
    <property type="entry name" value="Nup133-like"/>
</dbReference>
<feature type="domain" description="Nucleoporin Nup133/Nup155-like N-terminal" evidence="5">
    <location>
        <begin position="58"/>
        <end position="326"/>
    </location>
</feature>
<dbReference type="InterPro" id="IPR014908">
    <property type="entry name" value="Nucleoporin_Nup133/Nup155_N"/>
</dbReference>
<evidence type="ECO:0000256" key="3">
    <source>
        <dbReference type="ARBA" id="ARBA00022448"/>
    </source>
</evidence>
<dbReference type="Gene3D" id="1.25.40.700">
    <property type="match status" value="1"/>
</dbReference>
<evidence type="ECO:0000256" key="4">
    <source>
        <dbReference type="ARBA" id="ARBA00023242"/>
    </source>
</evidence>
<dbReference type="Pfam" id="PF08801">
    <property type="entry name" value="Nucleoporin_N"/>
    <property type="match status" value="1"/>
</dbReference>
<comment type="similarity">
    <text evidence="2">Belongs to the nucleoporin Nup133 family.</text>
</comment>
<dbReference type="Gene3D" id="2.130.10.10">
    <property type="entry name" value="YVTN repeat-like/Quinoprotein amine dehydrogenase"/>
    <property type="match status" value="1"/>
</dbReference>
<comment type="subcellular location">
    <subcellularLocation>
        <location evidence="1">Nucleus</location>
    </subcellularLocation>
</comment>
<organism evidence="6 7">
    <name type="scientific">Nesidiocoris tenuis</name>
    <dbReference type="NCBI Taxonomy" id="355587"/>
    <lineage>
        <taxon>Eukaryota</taxon>
        <taxon>Metazoa</taxon>
        <taxon>Ecdysozoa</taxon>
        <taxon>Arthropoda</taxon>
        <taxon>Hexapoda</taxon>
        <taxon>Insecta</taxon>
        <taxon>Pterygota</taxon>
        <taxon>Neoptera</taxon>
        <taxon>Paraneoptera</taxon>
        <taxon>Hemiptera</taxon>
        <taxon>Heteroptera</taxon>
        <taxon>Panheteroptera</taxon>
        <taxon>Cimicomorpha</taxon>
        <taxon>Miridae</taxon>
        <taxon>Dicyphina</taxon>
        <taxon>Nesidiocoris</taxon>
    </lineage>
</organism>
<evidence type="ECO:0000313" key="7">
    <source>
        <dbReference type="Proteomes" id="UP001307889"/>
    </source>
</evidence>
<reference evidence="6 7" key="1">
    <citation type="submission" date="2023-09" db="EMBL/GenBank/DDBJ databases">
        <title>Nesidiocoris tenuis whole genome shotgun sequence.</title>
        <authorList>
            <person name="Shibata T."/>
            <person name="Shimoda M."/>
            <person name="Kobayashi T."/>
            <person name="Uehara T."/>
        </authorList>
    </citation>
    <scope>NUCLEOTIDE SEQUENCE [LARGE SCALE GENOMIC DNA]</scope>
    <source>
        <strain evidence="6 7">Japan</strain>
    </source>
</reference>
<dbReference type="EMBL" id="AP028919">
    <property type="protein sequence ID" value="BET00316.1"/>
    <property type="molecule type" value="Genomic_DNA"/>
</dbReference>
<keyword evidence="3" id="KW-0813">Transport</keyword>
<keyword evidence="4" id="KW-0539">Nucleus</keyword>
<proteinExistence type="inferred from homology"/>
<keyword evidence="7" id="KW-1185">Reference proteome</keyword>
<name>A0ABN7B7F8_9HEMI</name>
<dbReference type="PANTHER" id="PTHR13405:SF11">
    <property type="entry name" value="NUCLEAR PORE COMPLEX PROTEIN NUP133"/>
    <property type="match status" value="1"/>
</dbReference>
<evidence type="ECO:0000259" key="5">
    <source>
        <dbReference type="Pfam" id="PF08801"/>
    </source>
</evidence>
<dbReference type="InterPro" id="IPR015943">
    <property type="entry name" value="WD40/YVTN_repeat-like_dom_sf"/>
</dbReference>
<protein>
    <submittedName>
        <fullName evidence="6">Nuclear pore complex protein</fullName>
    </submittedName>
</protein>
<gene>
    <name evidence="6" type="ORF">NTJ_13132</name>
</gene>
<dbReference type="PANTHER" id="PTHR13405">
    <property type="entry name" value="NUCLEAR PORE COMPLEX PROTEIN NUP133"/>
    <property type="match status" value="1"/>
</dbReference>
<dbReference type="SUPFAM" id="SSF117289">
    <property type="entry name" value="Nucleoporin domain"/>
    <property type="match status" value="1"/>
</dbReference>
<accession>A0ABN7B7F8</accession>
<dbReference type="Proteomes" id="UP001307889">
    <property type="component" value="Chromosome 11"/>
</dbReference>
<evidence type="ECO:0000313" key="6">
    <source>
        <dbReference type="EMBL" id="BET00316.1"/>
    </source>
</evidence>